<dbReference type="InterPro" id="IPR000335">
    <property type="entry name" value="Bleomycin-R"/>
</dbReference>
<dbReference type="Gene3D" id="3.10.180.10">
    <property type="entry name" value="2,3-Dihydroxybiphenyl 1,2-Dioxygenase, domain 1"/>
    <property type="match status" value="1"/>
</dbReference>
<evidence type="ECO:0000313" key="4">
    <source>
        <dbReference type="Proteomes" id="UP000198420"/>
    </source>
</evidence>
<sequence>MGEKAIPIFPCRSIEPTWDFYRSLGFEQTTWQTRPNPYLAVRRGDVELQFFGWKKHDPAASMNMCYIITTQVDTLYEAFRGGLREALGRVPTRGLPRLSAVRDMSYGVRQFLLSDPDGLQLRIGQAISDDTRHAPVPEEKVARAFHMAALLGESKGDHRAAARILDRLLRSAEALSPSERLKALVLRADAAAHLEEWPRVRALTAEARAIDLPDPSELGDDLGRLADLEAAVPVDDPTAPPRGTP</sequence>
<dbReference type="InterPro" id="IPR029068">
    <property type="entry name" value="Glyas_Bleomycin-R_OHBP_Dase"/>
</dbReference>
<evidence type="ECO:0000256" key="2">
    <source>
        <dbReference type="SAM" id="MobiDB-lite"/>
    </source>
</evidence>
<dbReference type="AlphaFoldDB" id="A0A238W1S2"/>
<dbReference type="EMBL" id="FZNP01000002">
    <property type="protein sequence ID" value="SNR40357.1"/>
    <property type="molecule type" value="Genomic_DNA"/>
</dbReference>
<evidence type="ECO:0000256" key="1">
    <source>
        <dbReference type="ARBA" id="ARBA00023251"/>
    </source>
</evidence>
<keyword evidence="4" id="KW-1185">Reference proteome</keyword>
<protein>
    <recommendedName>
        <fullName evidence="5">Glyoxalase-like domain-containing protein</fullName>
    </recommendedName>
</protein>
<proteinExistence type="predicted"/>
<dbReference type="SUPFAM" id="SSF54593">
    <property type="entry name" value="Glyoxalase/Bleomycin resistance protein/Dihydroxybiphenyl dioxygenase"/>
    <property type="match status" value="1"/>
</dbReference>
<gene>
    <name evidence="3" type="ORF">SAMN06265355_102621</name>
</gene>
<dbReference type="CDD" id="cd08349">
    <property type="entry name" value="BLMA_like"/>
    <property type="match status" value="1"/>
</dbReference>
<keyword evidence="1" id="KW-0046">Antibiotic resistance</keyword>
<organism evidence="3 4">
    <name type="scientific">Actinomadura mexicana</name>
    <dbReference type="NCBI Taxonomy" id="134959"/>
    <lineage>
        <taxon>Bacteria</taxon>
        <taxon>Bacillati</taxon>
        <taxon>Actinomycetota</taxon>
        <taxon>Actinomycetes</taxon>
        <taxon>Streptosporangiales</taxon>
        <taxon>Thermomonosporaceae</taxon>
        <taxon>Actinomadura</taxon>
    </lineage>
</organism>
<reference evidence="4" key="1">
    <citation type="submission" date="2017-06" db="EMBL/GenBank/DDBJ databases">
        <authorList>
            <person name="Varghese N."/>
            <person name="Submissions S."/>
        </authorList>
    </citation>
    <scope>NUCLEOTIDE SEQUENCE [LARGE SCALE GENOMIC DNA]</scope>
    <source>
        <strain evidence="4">DSM 44485</strain>
    </source>
</reference>
<feature type="region of interest" description="Disordered" evidence="2">
    <location>
        <begin position="212"/>
        <end position="245"/>
    </location>
</feature>
<evidence type="ECO:0008006" key="5">
    <source>
        <dbReference type="Google" id="ProtNLM"/>
    </source>
</evidence>
<dbReference type="GO" id="GO:0046677">
    <property type="term" value="P:response to antibiotic"/>
    <property type="evidence" value="ECO:0007669"/>
    <property type="project" value="UniProtKB-KW"/>
</dbReference>
<dbReference type="RefSeq" id="WP_089310821.1">
    <property type="nucleotide sequence ID" value="NZ_FZNP01000002.1"/>
</dbReference>
<name>A0A238W1S2_9ACTN</name>
<accession>A0A238W1S2</accession>
<dbReference type="Proteomes" id="UP000198420">
    <property type="component" value="Unassembled WGS sequence"/>
</dbReference>
<evidence type="ECO:0000313" key="3">
    <source>
        <dbReference type="EMBL" id="SNR40357.1"/>
    </source>
</evidence>
<dbReference type="OrthoDB" id="6624781at2"/>